<sequence>MFHGVSWRKFTQKFRRLGFDGPYAGGRHLFMKKGELKVIIPNLHRRDISKNLIAEILRQANISHEEWDSA</sequence>
<proteinExistence type="inferred from homology"/>
<evidence type="ECO:0000313" key="8">
    <source>
        <dbReference type="EMBL" id="PJE72813.1"/>
    </source>
</evidence>
<keyword evidence="6" id="KW-0694">RNA-binding</keyword>
<keyword evidence="2" id="KW-1277">Toxin-antitoxin system</keyword>
<dbReference type="AlphaFoldDB" id="A0A2M8L865"/>
<dbReference type="Proteomes" id="UP000230603">
    <property type="component" value="Unassembled WGS sequence"/>
</dbReference>
<comment type="similarity">
    <text evidence="1">Belongs to the HicA mRNA interferase family.</text>
</comment>
<dbReference type="SUPFAM" id="SSF54786">
    <property type="entry name" value="YcfA/nrd intein domain"/>
    <property type="match status" value="1"/>
</dbReference>
<dbReference type="GO" id="GO:0003729">
    <property type="term" value="F:mRNA binding"/>
    <property type="evidence" value="ECO:0007669"/>
    <property type="project" value="InterPro"/>
</dbReference>
<dbReference type="Gene3D" id="3.30.920.30">
    <property type="entry name" value="Hypothetical protein"/>
    <property type="match status" value="1"/>
</dbReference>
<name>A0A2M8L865_9BACT</name>
<dbReference type="EMBL" id="PFEP01000039">
    <property type="protein sequence ID" value="PJE72813.1"/>
    <property type="molecule type" value="Genomic_DNA"/>
</dbReference>
<evidence type="ECO:0000256" key="1">
    <source>
        <dbReference type="ARBA" id="ARBA00006620"/>
    </source>
</evidence>
<organism evidence="8 9">
    <name type="scientific">Candidatus Tagabacteria bacterium CG10_big_fil_rev_8_21_14_0_10_40_13</name>
    <dbReference type="NCBI Taxonomy" id="1975022"/>
    <lineage>
        <taxon>Bacteria</taxon>
        <taxon>Candidatus Tagaibacteriota</taxon>
    </lineage>
</organism>
<dbReference type="GO" id="GO:0016787">
    <property type="term" value="F:hydrolase activity"/>
    <property type="evidence" value="ECO:0007669"/>
    <property type="project" value="UniProtKB-KW"/>
</dbReference>
<evidence type="ECO:0000256" key="4">
    <source>
        <dbReference type="ARBA" id="ARBA00022759"/>
    </source>
</evidence>
<reference evidence="9" key="1">
    <citation type="submission" date="2017-09" db="EMBL/GenBank/DDBJ databases">
        <title>Depth-based differentiation of microbial function through sediment-hosted aquifers and enrichment of novel symbionts in the deep terrestrial subsurface.</title>
        <authorList>
            <person name="Probst A.J."/>
            <person name="Ladd B."/>
            <person name="Jarett J.K."/>
            <person name="Geller-Mcgrath D.E."/>
            <person name="Sieber C.M.K."/>
            <person name="Emerson J.B."/>
            <person name="Anantharaman K."/>
            <person name="Thomas B.C."/>
            <person name="Malmstrom R."/>
            <person name="Stieglmeier M."/>
            <person name="Klingl A."/>
            <person name="Woyke T."/>
            <person name="Ryan C.M."/>
            <person name="Banfield J.F."/>
        </authorList>
    </citation>
    <scope>NUCLEOTIDE SEQUENCE [LARGE SCALE GENOMIC DNA]</scope>
</reference>
<evidence type="ECO:0000256" key="2">
    <source>
        <dbReference type="ARBA" id="ARBA00022649"/>
    </source>
</evidence>
<gene>
    <name evidence="8" type="ORF">COV00_03205</name>
</gene>
<evidence type="ECO:0000256" key="7">
    <source>
        <dbReference type="ARBA" id="ARBA00023016"/>
    </source>
</evidence>
<evidence type="ECO:0000256" key="6">
    <source>
        <dbReference type="ARBA" id="ARBA00022884"/>
    </source>
</evidence>
<keyword evidence="5" id="KW-0378">Hydrolase</keyword>
<comment type="caution">
    <text evidence="8">The sequence shown here is derived from an EMBL/GenBank/DDBJ whole genome shotgun (WGS) entry which is preliminary data.</text>
</comment>
<dbReference type="GO" id="GO:0004519">
    <property type="term" value="F:endonuclease activity"/>
    <property type="evidence" value="ECO:0007669"/>
    <property type="project" value="UniProtKB-KW"/>
</dbReference>
<dbReference type="InterPro" id="IPR038570">
    <property type="entry name" value="HicA_sf"/>
</dbReference>
<keyword evidence="3" id="KW-0540">Nuclease</keyword>
<dbReference type="InterPro" id="IPR012933">
    <property type="entry name" value="HicA_mRNA_interferase"/>
</dbReference>
<protein>
    <recommendedName>
        <fullName evidence="10">Type II toxin-antitoxin system HicA family toxin</fullName>
    </recommendedName>
</protein>
<keyword evidence="7" id="KW-0346">Stress response</keyword>
<evidence type="ECO:0008006" key="10">
    <source>
        <dbReference type="Google" id="ProtNLM"/>
    </source>
</evidence>
<dbReference type="Pfam" id="PF07927">
    <property type="entry name" value="HicA_toxin"/>
    <property type="match status" value="1"/>
</dbReference>
<evidence type="ECO:0000313" key="9">
    <source>
        <dbReference type="Proteomes" id="UP000230603"/>
    </source>
</evidence>
<keyword evidence="4" id="KW-0255">Endonuclease</keyword>
<accession>A0A2M8L865</accession>
<evidence type="ECO:0000256" key="5">
    <source>
        <dbReference type="ARBA" id="ARBA00022801"/>
    </source>
</evidence>
<evidence type="ECO:0000256" key="3">
    <source>
        <dbReference type="ARBA" id="ARBA00022722"/>
    </source>
</evidence>